<keyword evidence="1" id="KW-1133">Transmembrane helix</keyword>
<keyword evidence="1" id="KW-0472">Membrane</keyword>
<proteinExistence type="predicted"/>
<evidence type="ECO:0000259" key="2">
    <source>
        <dbReference type="Pfam" id="PF04892"/>
    </source>
</evidence>
<keyword evidence="1" id="KW-0812">Transmembrane</keyword>
<organism evidence="3 4">
    <name type="scientific">Paenisporosarcina macmurdoensis</name>
    <dbReference type="NCBI Taxonomy" id="212659"/>
    <lineage>
        <taxon>Bacteria</taxon>
        <taxon>Bacillati</taxon>
        <taxon>Bacillota</taxon>
        <taxon>Bacilli</taxon>
        <taxon>Bacillales</taxon>
        <taxon>Caryophanaceae</taxon>
        <taxon>Paenisporosarcina</taxon>
    </lineage>
</organism>
<dbReference type="EMBL" id="JBHSRI010000002">
    <property type="protein sequence ID" value="MFC6037924.1"/>
    <property type="molecule type" value="Genomic_DNA"/>
</dbReference>
<name>A0ABW1L236_9BACL</name>
<feature type="domain" description="VanZ-like" evidence="2">
    <location>
        <begin position="36"/>
        <end position="131"/>
    </location>
</feature>
<reference evidence="4" key="1">
    <citation type="journal article" date="2019" name="Int. J. Syst. Evol. Microbiol.">
        <title>The Global Catalogue of Microorganisms (GCM) 10K type strain sequencing project: providing services to taxonomists for standard genome sequencing and annotation.</title>
        <authorList>
            <consortium name="The Broad Institute Genomics Platform"/>
            <consortium name="The Broad Institute Genome Sequencing Center for Infectious Disease"/>
            <person name="Wu L."/>
            <person name="Ma J."/>
        </authorList>
    </citation>
    <scope>NUCLEOTIDE SEQUENCE [LARGE SCALE GENOMIC DNA]</scope>
    <source>
        <strain evidence="4">CCUG 54527</strain>
    </source>
</reference>
<accession>A0ABW1L236</accession>
<gene>
    <name evidence="3" type="ORF">ACFPYN_00525</name>
</gene>
<dbReference type="InterPro" id="IPR006976">
    <property type="entry name" value="VanZ-like"/>
</dbReference>
<feature type="transmembrane region" description="Helical" evidence="1">
    <location>
        <begin position="111"/>
        <end position="132"/>
    </location>
</feature>
<evidence type="ECO:0000313" key="3">
    <source>
        <dbReference type="EMBL" id="MFC6037924.1"/>
    </source>
</evidence>
<dbReference type="NCBIfam" id="NF037970">
    <property type="entry name" value="vanZ_1"/>
    <property type="match status" value="1"/>
</dbReference>
<feature type="transmembrane region" description="Helical" evidence="1">
    <location>
        <begin position="58"/>
        <end position="77"/>
    </location>
</feature>
<dbReference type="Proteomes" id="UP001596170">
    <property type="component" value="Unassembled WGS sequence"/>
</dbReference>
<dbReference type="Pfam" id="PF04892">
    <property type="entry name" value="VanZ"/>
    <property type="match status" value="1"/>
</dbReference>
<evidence type="ECO:0000313" key="4">
    <source>
        <dbReference type="Proteomes" id="UP001596170"/>
    </source>
</evidence>
<protein>
    <submittedName>
        <fullName evidence="3">VanZ family protein</fullName>
    </submittedName>
</protein>
<dbReference type="RefSeq" id="WP_377731920.1">
    <property type="nucleotide sequence ID" value="NZ_JBHSRI010000002.1"/>
</dbReference>
<evidence type="ECO:0000256" key="1">
    <source>
        <dbReference type="SAM" id="Phobius"/>
    </source>
</evidence>
<feature type="transmembrane region" description="Helical" evidence="1">
    <location>
        <begin position="84"/>
        <end position="105"/>
    </location>
</feature>
<comment type="caution">
    <text evidence="3">The sequence shown here is derived from an EMBL/GenBank/DDBJ whole genome shotgun (WGS) entry which is preliminary data.</text>
</comment>
<sequence>MIFSPYLLFIWAAIMLVAGCTYDAHAFLYDQVIGFNFEVAPNFRDLLITNDIHVTKEFYVIQKMGHIFAFAVLYFLLLSWIKRYGTAFILCGIFALYTEILQLYFSRNGRIFDVGVDLVGILISYLICKFILLNSNGYKATGNVCK</sequence>
<keyword evidence="4" id="KW-1185">Reference proteome</keyword>